<keyword evidence="2" id="KW-1185">Reference proteome</keyword>
<evidence type="ECO:0000313" key="2">
    <source>
        <dbReference type="Proteomes" id="UP000192042"/>
    </source>
</evidence>
<dbReference type="EMBL" id="LT828648">
    <property type="protein sequence ID" value="SLM47409.1"/>
    <property type="molecule type" value="Genomic_DNA"/>
</dbReference>
<dbReference type="Proteomes" id="UP000192042">
    <property type="component" value="Chromosome I"/>
</dbReference>
<protein>
    <submittedName>
        <fullName evidence="1">Uncharacterized protein</fullName>
    </submittedName>
</protein>
<dbReference type="AlphaFoldDB" id="A0A1W1I3F0"/>
<proteinExistence type="predicted"/>
<evidence type="ECO:0000313" key="1">
    <source>
        <dbReference type="EMBL" id="SLM47409.1"/>
    </source>
</evidence>
<dbReference type="KEGG" id="nja:NSJP_1237"/>
<dbReference type="STRING" id="1325564.NSJP_1237"/>
<sequence length="130" mass="15203">MGAYYMGKRASGDNRPSRTWHEGIGDQTQEHFEVRHGKAFQPVLVLIARIWATKSGPHTVEIFRDHLLEGFVRDLTLQSLKGELDLYLKKDERNICQYLKHHCTTASNVYSYFHWAFIKRACVRSKPIRK</sequence>
<gene>
    <name evidence="1" type="ORF">NSJP_1237</name>
</gene>
<reference evidence="1 2" key="1">
    <citation type="submission" date="2017-03" db="EMBL/GenBank/DDBJ databases">
        <authorList>
            <person name="Afonso C.L."/>
            <person name="Miller P.J."/>
            <person name="Scott M.A."/>
            <person name="Spackman E."/>
            <person name="Goraichik I."/>
            <person name="Dimitrov K.M."/>
            <person name="Suarez D.L."/>
            <person name="Swayne D.E."/>
        </authorList>
    </citation>
    <scope>NUCLEOTIDE SEQUENCE [LARGE SCALE GENOMIC DNA]</scope>
    <source>
        <strain evidence="1">Genome sequencing of Nitrospira japonica strain NJ11</strain>
    </source>
</reference>
<name>A0A1W1I3F0_9BACT</name>
<organism evidence="1 2">
    <name type="scientific">Nitrospira japonica</name>
    <dbReference type="NCBI Taxonomy" id="1325564"/>
    <lineage>
        <taxon>Bacteria</taxon>
        <taxon>Pseudomonadati</taxon>
        <taxon>Nitrospirota</taxon>
        <taxon>Nitrospiria</taxon>
        <taxon>Nitrospirales</taxon>
        <taxon>Nitrospiraceae</taxon>
        <taxon>Nitrospira</taxon>
    </lineage>
</organism>
<accession>A0A1W1I3F0</accession>